<accession>A0A0K2GBK9</accession>
<dbReference type="InterPro" id="IPR029060">
    <property type="entry name" value="PIN-like_dom_sf"/>
</dbReference>
<sequence length="144" mass="16193">MILYLDTSAVVKLYVEERLSAELQNAVGEAEAVATSLLAYAETRAAFARARRDMRLPSHAYQRVVGAFEEDWPRYLVVEVTDHLVKRAGELAELRALRGSDALHLASALVLRERVSSTVMFLAFDLELTRAAQRERLPRHPLST</sequence>
<dbReference type="OrthoDB" id="9811737at2"/>
<name>A0A0K2GBK9_NITMO</name>
<dbReference type="InterPro" id="IPR002716">
    <property type="entry name" value="PIN_dom"/>
</dbReference>
<evidence type="ECO:0000313" key="2">
    <source>
        <dbReference type="EMBL" id="ALA57967.1"/>
    </source>
</evidence>
<dbReference type="PATRIC" id="fig|42253.5.peg.1517"/>
<dbReference type="Pfam" id="PF01850">
    <property type="entry name" value="PIN"/>
    <property type="match status" value="1"/>
</dbReference>
<dbReference type="Proteomes" id="UP000069205">
    <property type="component" value="Chromosome"/>
</dbReference>
<dbReference type="KEGG" id="nmv:NITMOv2_1542"/>
<dbReference type="Gene3D" id="3.40.50.1010">
    <property type="entry name" value="5'-nuclease"/>
    <property type="match status" value="1"/>
</dbReference>
<evidence type="ECO:0000313" key="3">
    <source>
        <dbReference type="Proteomes" id="UP000069205"/>
    </source>
</evidence>
<proteinExistence type="predicted"/>
<feature type="domain" description="PIN" evidence="1">
    <location>
        <begin position="4"/>
        <end position="113"/>
    </location>
</feature>
<dbReference type="SUPFAM" id="SSF88723">
    <property type="entry name" value="PIN domain-like"/>
    <property type="match status" value="1"/>
</dbReference>
<organism evidence="2 3">
    <name type="scientific">Nitrospira moscoviensis</name>
    <dbReference type="NCBI Taxonomy" id="42253"/>
    <lineage>
        <taxon>Bacteria</taxon>
        <taxon>Pseudomonadati</taxon>
        <taxon>Nitrospirota</taxon>
        <taxon>Nitrospiria</taxon>
        <taxon>Nitrospirales</taxon>
        <taxon>Nitrospiraceae</taxon>
        <taxon>Nitrospira</taxon>
    </lineage>
</organism>
<dbReference type="AlphaFoldDB" id="A0A0K2GBK9"/>
<dbReference type="RefSeq" id="WP_053379198.1">
    <property type="nucleotide sequence ID" value="NZ_CP011801.1"/>
</dbReference>
<dbReference type="CDD" id="cd09874">
    <property type="entry name" value="PIN_MT3492-like"/>
    <property type="match status" value="1"/>
</dbReference>
<protein>
    <submittedName>
        <fullName evidence="2">Toxin-antitoxin system, toxin component, PIN family</fullName>
    </submittedName>
</protein>
<dbReference type="STRING" id="42253.NITMOv2_1542"/>
<keyword evidence="3" id="KW-1185">Reference proteome</keyword>
<gene>
    <name evidence="2" type="ORF">NITMOv2_1542</name>
</gene>
<dbReference type="EMBL" id="CP011801">
    <property type="protein sequence ID" value="ALA57967.1"/>
    <property type="molecule type" value="Genomic_DNA"/>
</dbReference>
<evidence type="ECO:0000259" key="1">
    <source>
        <dbReference type="Pfam" id="PF01850"/>
    </source>
</evidence>
<reference evidence="2 3" key="1">
    <citation type="journal article" date="2015" name="Proc. Natl. Acad. Sci. U.S.A.">
        <title>Expanded metabolic versatility of ubiquitous nitrite-oxidizing bacteria from the genus Nitrospira.</title>
        <authorList>
            <person name="Koch H."/>
            <person name="Lucker S."/>
            <person name="Albertsen M."/>
            <person name="Kitzinger K."/>
            <person name="Herbold C."/>
            <person name="Spieck E."/>
            <person name="Nielsen P.H."/>
            <person name="Wagner M."/>
            <person name="Daims H."/>
        </authorList>
    </citation>
    <scope>NUCLEOTIDE SEQUENCE [LARGE SCALE GENOMIC DNA]</scope>
    <source>
        <strain evidence="2 3">NSP M-1</strain>
    </source>
</reference>